<feature type="transmembrane region" description="Helical" evidence="7">
    <location>
        <begin position="172"/>
        <end position="192"/>
    </location>
</feature>
<evidence type="ECO:0000313" key="9">
    <source>
        <dbReference type="EMBL" id="KMW11058.1"/>
    </source>
</evidence>
<reference evidence="9 10" key="1">
    <citation type="submission" date="2011-04" db="EMBL/GenBank/DDBJ databases">
        <title>The Genome Sequence of Clostridium citroniae WAL-19142.</title>
        <authorList>
            <consortium name="The Broad Institute Genome Sequencing Platform"/>
            <person name="Earl A."/>
            <person name="Ward D."/>
            <person name="Feldgarden M."/>
            <person name="Gevers D."/>
            <person name="Warren Y.A."/>
            <person name="Tyrrell K.L."/>
            <person name="Citron D.M."/>
            <person name="Goldstein E.J."/>
            <person name="Daigneault M."/>
            <person name="Allen-Vercoe E."/>
            <person name="Young S.K."/>
            <person name="Zeng Q."/>
            <person name="Gargeya S."/>
            <person name="Fitzgerald M."/>
            <person name="Haas B."/>
            <person name="Abouelleil A."/>
            <person name="Alvarado L."/>
            <person name="Arachchi H.M."/>
            <person name="Berlin A."/>
            <person name="Brown A."/>
            <person name="Chapman S.B."/>
            <person name="Chen Z."/>
            <person name="Dunbar C."/>
            <person name="Freedman E."/>
            <person name="Gearin G."/>
            <person name="Gellesch M."/>
            <person name="Goldberg J."/>
            <person name="Griggs A."/>
            <person name="Gujja S."/>
            <person name="Heilman E.R."/>
            <person name="Heiman D."/>
            <person name="Howarth C."/>
            <person name="Larson L."/>
            <person name="Lui A."/>
            <person name="MacDonald P.J."/>
            <person name="Mehta T."/>
            <person name="Montmayeur A."/>
            <person name="Murphy C."/>
            <person name="Neiman D."/>
            <person name="Pearson M."/>
            <person name="Priest M."/>
            <person name="Roberts A."/>
            <person name="Saif S."/>
            <person name="Shea T."/>
            <person name="Shenoy N."/>
            <person name="Sisk P."/>
            <person name="Stolte C."/>
            <person name="Sykes S."/>
            <person name="White J."/>
            <person name="Yandava C."/>
            <person name="Wortman J."/>
            <person name="Nusbaum C."/>
            <person name="Birren B."/>
        </authorList>
    </citation>
    <scope>NUCLEOTIDE SEQUENCE [LARGE SCALE GENOMIC DNA]</scope>
    <source>
        <strain evidence="9 10">WAL-19142</strain>
    </source>
</reference>
<keyword evidence="3" id="KW-0997">Cell inner membrane</keyword>
<dbReference type="PIRSF" id="PIRSF006066">
    <property type="entry name" value="HI0050"/>
    <property type="match status" value="1"/>
</dbReference>
<feature type="transmembrane region" description="Helical" evidence="7">
    <location>
        <begin position="302"/>
        <end position="324"/>
    </location>
</feature>
<organism evidence="9 10">
    <name type="scientific">[Clostridium] citroniae WAL-19142</name>
    <dbReference type="NCBI Taxonomy" id="742734"/>
    <lineage>
        <taxon>Bacteria</taxon>
        <taxon>Bacillati</taxon>
        <taxon>Bacillota</taxon>
        <taxon>Clostridia</taxon>
        <taxon>Lachnospirales</taxon>
        <taxon>Lachnospiraceae</taxon>
        <taxon>Enterocloster</taxon>
    </lineage>
</organism>
<dbReference type="GeneID" id="93162898"/>
<evidence type="ECO:0000256" key="2">
    <source>
        <dbReference type="ARBA" id="ARBA00022475"/>
    </source>
</evidence>
<dbReference type="GO" id="GO:0022857">
    <property type="term" value="F:transmembrane transporter activity"/>
    <property type="evidence" value="ECO:0007669"/>
    <property type="project" value="TreeGrafter"/>
</dbReference>
<feature type="transmembrane region" description="Helical" evidence="7">
    <location>
        <begin position="46"/>
        <end position="69"/>
    </location>
</feature>
<dbReference type="GO" id="GO:0005886">
    <property type="term" value="C:plasma membrane"/>
    <property type="evidence" value="ECO:0007669"/>
    <property type="project" value="UniProtKB-SubCell"/>
</dbReference>
<dbReference type="OrthoDB" id="9785600at2"/>
<proteinExistence type="predicted"/>
<evidence type="ECO:0000313" key="10">
    <source>
        <dbReference type="Proteomes" id="UP000037392"/>
    </source>
</evidence>
<dbReference type="EMBL" id="ADLK01000056">
    <property type="protein sequence ID" value="KMW11058.1"/>
    <property type="molecule type" value="Genomic_DNA"/>
</dbReference>
<feature type="transmembrane region" description="Helical" evidence="7">
    <location>
        <begin position="331"/>
        <end position="350"/>
    </location>
</feature>
<feature type="transmembrane region" description="Helical" evidence="7">
    <location>
        <begin position="90"/>
        <end position="111"/>
    </location>
</feature>
<dbReference type="PATRIC" id="fig|742734.4.peg.369"/>
<feature type="transmembrane region" description="Helical" evidence="7">
    <location>
        <begin position="269"/>
        <end position="290"/>
    </location>
</feature>
<dbReference type="InterPro" id="IPR010656">
    <property type="entry name" value="DctM"/>
</dbReference>
<sequence length="423" mass="45143">MVAMMFIIFLVLLILGVPIAFSLGFSSLFYLFANGIPLTVIAQKFYAGMDSFTLLCIPGFMLAGALMNGGGITKRILNFCNSFLGHFRGSLALVNIVASMVFAGISGTAIADVCSLGSMLIPAMVEDGYDDDFSVAVTAASSVVGPIIPPSVPMVIAGSCVSISVGKMFQAGIIPGILLGLALCVPTYIISVKRDYPRHERADWKVRAQTTKDAIWAMLMPVILLGGILSGVFTPTEASIVTCVYALIVGVFVYKEIKITDVPRIVWENIRACASIIVLIGLANVFAYILTAERIPQMVANSILSITDNRIVVILLINVVLLFVGMFMESLAAILITFPVLLPVATAVGMDPVHFALMAILNLMLGLTTPPVGMCVCTGAQIGKISAFKAFRATIPFLATSLFVLMLVSFVPQLTLWIPSILN</sequence>
<name>A0A0J9BCY6_9FIRM</name>
<feature type="domain" description="TRAP C4-dicarboxylate transport system permease DctM subunit" evidence="8">
    <location>
        <begin position="6"/>
        <end position="414"/>
    </location>
</feature>
<comment type="caution">
    <text evidence="9">The sequence shown here is derived from an EMBL/GenBank/DDBJ whole genome shotgun (WGS) entry which is preliminary data.</text>
</comment>
<gene>
    <name evidence="9" type="ORF">HMPREF9470_00345</name>
</gene>
<dbReference type="InterPro" id="IPR004681">
    <property type="entry name" value="TRAP_DctM"/>
</dbReference>
<feature type="transmembrane region" description="Helical" evidence="7">
    <location>
        <begin position="239"/>
        <end position="257"/>
    </location>
</feature>
<dbReference type="AlphaFoldDB" id="A0A0J9BCY6"/>
<comment type="subcellular location">
    <subcellularLocation>
        <location evidence="1">Cell inner membrane</location>
        <topology evidence="1">Multi-pass membrane protein</topology>
    </subcellularLocation>
</comment>
<evidence type="ECO:0000259" key="8">
    <source>
        <dbReference type="Pfam" id="PF06808"/>
    </source>
</evidence>
<dbReference type="RefSeq" id="WP_007861803.1">
    <property type="nucleotide sequence ID" value="NZ_KQ235875.1"/>
</dbReference>
<dbReference type="PANTHER" id="PTHR33362:SF3">
    <property type="entry name" value="SIALIC ACID TRAP TRANSPORTER PERMEASE PROTEIN SIAT"/>
    <property type="match status" value="1"/>
</dbReference>
<accession>A0A0J9BCY6</accession>
<keyword evidence="5 7" id="KW-1133">Transmembrane helix</keyword>
<evidence type="ECO:0000256" key="1">
    <source>
        <dbReference type="ARBA" id="ARBA00004429"/>
    </source>
</evidence>
<evidence type="ECO:0000256" key="3">
    <source>
        <dbReference type="ARBA" id="ARBA00022519"/>
    </source>
</evidence>
<evidence type="ECO:0000256" key="4">
    <source>
        <dbReference type="ARBA" id="ARBA00022692"/>
    </source>
</evidence>
<feature type="transmembrane region" description="Helical" evidence="7">
    <location>
        <begin position="356"/>
        <end position="383"/>
    </location>
</feature>
<keyword evidence="4 7" id="KW-0812">Transmembrane</keyword>
<evidence type="ECO:0000256" key="7">
    <source>
        <dbReference type="SAM" id="Phobius"/>
    </source>
</evidence>
<evidence type="ECO:0000256" key="5">
    <source>
        <dbReference type="ARBA" id="ARBA00022989"/>
    </source>
</evidence>
<dbReference type="Pfam" id="PF06808">
    <property type="entry name" value="DctM"/>
    <property type="match status" value="1"/>
</dbReference>
<dbReference type="PANTHER" id="PTHR33362">
    <property type="entry name" value="SIALIC ACID TRAP TRANSPORTER PERMEASE PROTEIN SIAT-RELATED"/>
    <property type="match status" value="1"/>
</dbReference>
<dbReference type="Proteomes" id="UP000037392">
    <property type="component" value="Unassembled WGS sequence"/>
</dbReference>
<keyword evidence="2" id="KW-1003">Cell membrane</keyword>
<feature type="transmembrane region" description="Helical" evidence="7">
    <location>
        <begin position="395"/>
        <end position="418"/>
    </location>
</feature>
<evidence type="ECO:0000256" key="6">
    <source>
        <dbReference type="ARBA" id="ARBA00023136"/>
    </source>
</evidence>
<keyword evidence="6 7" id="KW-0472">Membrane</keyword>
<protein>
    <recommendedName>
        <fullName evidence="8">TRAP C4-dicarboxylate transport system permease DctM subunit domain-containing protein</fullName>
    </recommendedName>
</protein>
<dbReference type="NCBIfam" id="TIGR00786">
    <property type="entry name" value="dctM"/>
    <property type="match status" value="1"/>
</dbReference>
<feature type="transmembrane region" description="Helical" evidence="7">
    <location>
        <begin position="213"/>
        <end position="233"/>
    </location>
</feature>